<sequence>MINISDCDVRVNPSLPYPDPHPYSASRRRRAFNGLERPLVTVPEHHLAVKATATRNLGPGTRTYLETGQVHVAMLRLHKSIKRSSPASGRRLFSPNGCQLGIFFLLSFVVVPFSVNG</sequence>
<dbReference type="EMBL" id="BPLR01008143">
    <property type="protein sequence ID" value="GIY22415.1"/>
    <property type="molecule type" value="Genomic_DNA"/>
</dbReference>
<name>A0AAV4RQ32_CAEEX</name>
<keyword evidence="1" id="KW-0812">Transmembrane</keyword>
<keyword evidence="1" id="KW-0472">Membrane</keyword>
<accession>A0AAV4RQ32</accession>
<gene>
    <name evidence="2" type="ORF">CEXT_606351</name>
</gene>
<evidence type="ECO:0000313" key="3">
    <source>
        <dbReference type="Proteomes" id="UP001054945"/>
    </source>
</evidence>
<reference evidence="2 3" key="1">
    <citation type="submission" date="2021-06" db="EMBL/GenBank/DDBJ databases">
        <title>Caerostris extrusa draft genome.</title>
        <authorList>
            <person name="Kono N."/>
            <person name="Arakawa K."/>
        </authorList>
    </citation>
    <scope>NUCLEOTIDE SEQUENCE [LARGE SCALE GENOMIC DNA]</scope>
</reference>
<evidence type="ECO:0000256" key="1">
    <source>
        <dbReference type="SAM" id="Phobius"/>
    </source>
</evidence>
<dbReference type="AlphaFoldDB" id="A0AAV4RQ32"/>
<comment type="caution">
    <text evidence="2">The sequence shown here is derived from an EMBL/GenBank/DDBJ whole genome shotgun (WGS) entry which is preliminary data.</text>
</comment>
<protein>
    <submittedName>
        <fullName evidence="2">Uncharacterized protein</fullName>
    </submittedName>
</protein>
<organism evidence="2 3">
    <name type="scientific">Caerostris extrusa</name>
    <name type="common">Bark spider</name>
    <name type="synonym">Caerostris bankana</name>
    <dbReference type="NCBI Taxonomy" id="172846"/>
    <lineage>
        <taxon>Eukaryota</taxon>
        <taxon>Metazoa</taxon>
        <taxon>Ecdysozoa</taxon>
        <taxon>Arthropoda</taxon>
        <taxon>Chelicerata</taxon>
        <taxon>Arachnida</taxon>
        <taxon>Araneae</taxon>
        <taxon>Araneomorphae</taxon>
        <taxon>Entelegynae</taxon>
        <taxon>Araneoidea</taxon>
        <taxon>Araneidae</taxon>
        <taxon>Caerostris</taxon>
    </lineage>
</organism>
<keyword evidence="1" id="KW-1133">Transmembrane helix</keyword>
<evidence type="ECO:0000313" key="2">
    <source>
        <dbReference type="EMBL" id="GIY22415.1"/>
    </source>
</evidence>
<dbReference type="Proteomes" id="UP001054945">
    <property type="component" value="Unassembled WGS sequence"/>
</dbReference>
<feature type="transmembrane region" description="Helical" evidence="1">
    <location>
        <begin position="92"/>
        <end position="115"/>
    </location>
</feature>
<keyword evidence="3" id="KW-1185">Reference proteome</keyword>
<proteinExistence type="predicted"/>